<feature type="domain" description="Ig-like" evidence="9">
    <location>
        <begin position="1373"/>
        <end position="1463"/>
    </location>
</feature>
<dbReference type="SMART" id="SM00409">
    <property type="entry name" value="IG"/>
    <property type="match status" value="13"/>
</dbReference>
<feature type="domain" description="Ig-like" evidence="9">
    <location>
        <begin position="839"/>
        <end position="921"/>
    </location>
</feature>
<dbReference type="InterPro" id="IPR044929">
    <property type="entry name" value="DNA/RNA_non-sp_Endonuclease_sf"/>
</dbReference>
<dbReference type="KEGG" id="sliu:111354372"/>
<dbReference type="InterPro" id="IPR013098">
    <property type="entry name" value="Ig_I-set"/>
</dbReference>
<dbReference type="Pfam" id="PF13927">
    <property type="entry name" value="Ig_3"/>
    <property type="match status" value="5"/>
</dbReference>
<feature type="domain" description="Ig-like" evidence="9">
    <location>
        <begin position="928"/>
        <end position="1013"/>
    </location>
</feature>
<dbReference type="SUPFAM" id="SSF48726">
    <property type="entry name" value="Immunoglobulin"/>
    <property type="match status" value="13"/>
</dbReference>
<evidence type="ECO:0000313" key="11">
    <source>
        <dbReference type="RefSeq" id="XP_022823576.1"/>
    </source>
</evidence>
<dbReference type="InterPro" id="IPR001604">
    <property type="entry name" value="Endo_G_ENPP1-like_dom"/>
</dbReference>
<dbReference type="SUPFAM" id="SSF53300">
    <property type="entry name" value="vWA-like"/>
    <property type="match status" value="1"/>
</dbReference>
<evidence type="ECO:0000259" key="9">
    <source>
        <dbReference type="PROSITE" id="PS50835"/>
    </source>
</evidence>
<dbReference type="GeneID" id="111354372"/>
<dbReference type="InterPro" id="IPR003598">
    <property type="entry name" value="Ig_sub2"/>
</dbReference>
<dbReference type="SMART" id="SM00408">
    <property type="entry name" value="IGc2"/>
    <property type="match status" value="13"/>
</dbReference>
<comment type="similarity">
    <text evidence="7">Belongs to the hemolin family.</text>
</comment>
<dbReference type="Gene3D" id="3.40.570.10">
    <property type="entry name" value="Extracellular Endonuclease, subunit A"/>
    <property type="match status" value="1"/>
</dbReference>
<feature type="domain" description="Ig-like" evidence="9">
    <location>
        <begin position="385"/>
        <end position="474"/>
    </location>
</feature>
<dbReference type="InterPro" id="IPR056861">
    <property type="entry name" value="HMCN1-like_VWA"/>
</dbReference>
<accession>A0A9J7E3S8</accession>
<dbReference type="PANTHER" id="PTHR45080">
    <property type="entry name" value="CONTACTIN 5"/>
    <property type="match status" value="1"/>
</dbReference>
<feature type="domain" description="Ig-like" evidence="9">
    <location>
        <begin position="1466"/>
        <end position="1540"/>
    </location>
</feature>
<dbReference type="GO" id="GO:0007156">
    <property type="term" value="P:homophilic cell adhesion via plasma membrane adhesion molecules"/>
    <property type="evidence" value="ECO:0007669"/>
    <property type="project" value="TreeGrafter"/>
</dbReference>
<evidence type="ECO:0000256" key="2">
    <source>
        <dbReference type="ARBA" id="ARBA00022525"/>
    </source>
</evidence>
<reference evidence="11" key="1">
    <citation type="submission" date="2025-08" db="UniProtKB">
        <authorList>
            <consortium name="RefSeq"/>
        </authorList>
    </citation>
    <scope>IDENTIFICATION</scope>
    <source>
        <strain evidence="11">Ishihara</strain>
        <tissue evidence="11">Whole body</tissue>
    </source>
</reference>
<dbReference type="InterPro" id="IPR036179">
    <property type="entry name" value="Ig-like_dom_sf"/>
</dbReference>
<feature type="domain" description="Ig-like" evidence="9">
    <location>
        <begin position="662"/>
        <end position="746"/>
    </location>
</feature>
<dbReference type="Pfam" id="PF25106">
    <property type="entry name" value="VWA_4"/>
    <property type="match status" value="1"/>
</dbReference>
<evidence type="ECO:0000256" key="1">
    <source>
        <dbReference type="ARBA" id="ARBA00004613"/>
    </source>
</evidence>
<dbReference type="OrthoDB" id="6019866at2759"/>
<keyword evidence="3" id="KW-0732">Signal</keyword>
<feature type="domain" description="Ig-like" evidence="9">
    <location>
        <begin position="1193"/>
        <end position="1277"/>
    </location>
</feature>
<keyword evidence="2" id="KW-0964">Secreted</keyword>
<evidence type="ECO:0000256" key="7">
    <source>
        <dbReference type="ARBA" id="ARBA00061228"/>
    </source>
</evidence>
<feature type="domain" description="Ig-like" evidence="9">
    <location>
        <begin position="574"/>
        <end position="659"/>
    </location>
</feature>
<feature type="domain" description="Ig-like" evidence="9">
    <location>
        <begin position="1549"/>
        <end position="1629"/>
    </location>
</feature>
<dbReference type="PANTHER" id="PTHR45080:SF8">
    <property type="entry name" value="IG-LIKE DOMAIN-CONTAINING PROTEIN"/>
    <property type="match status" value="1"/>
</dbReference>
<dbReference type="SMART" id="SM00892">
    <property type="entry name" value="Endonuclease_NS"/>
    <property type="match status" value="1"/>
</dbReference>
<dbReference type="GO" id="GO:0016787">
    <property type="term" value="F:hydrolase activity"/>
    <property type="evidence" value="ECO:0007669"/>
    <property type="project" value="InterPro"/>
</dbReference>
<dbReference type="GO" id="GO:0008046">
    <property type="term" value="F:axon guidance receptor activity"/>
    <property type="evidence" value="ECO:0007669"/>
    <property type="project" value="TreeGrafter"/>
</dbReference>
<gene>
    <name evidence="11" type="primary">LOC111354372</name>
</gene>
<dbReference type="InterPro" id="IPR007110">
    <property type="entry name" value="Ig-like_dom"/>
</dbReference>
<dbReference type="Gene3D" id="2.60.40.10">
    <property type="entry name" value="Immunoglobulins"/>
    <property type="match status" value="14"/>
</dbReference>
<sequence length="2009" mass="226036">MWDEVNQVKEEVNIMFDKVTSSNASQIENFVLVTFNDPDASKRTVTKKREEFKTALANITPHSYRNPDCAESAMEGIGLALRISMPHSYLYVFTDASAKDYARFEEIKSLSQKMGSQIVFLLTGECRNSGRFGPDYEVYHQLADATSGQVFNMMKDDVKDILKYIEETITGIGSKIVDKKFEPGYDKNLTYIVDPHTGDTLIAITGKEPKIGDVTGPGGSRPNTTHIVSGKSEMAVVKVTGAKPGEHVVSVGSMSGTHAVVSVKSTINFKLGFNVLKPKSSEDTVTRPPPKGNVFMGVKLIGTGVKLETVKILGMADEVIEELKLELVDEKTQFYVTPSFNPPSAMFRVTINGYDIDTKTPVTRRTPTPLSRQDMSAVVKVDTKPKVTIDGDTSITLYVDDPLELICKVHAYPEPEIIWEDKDLGTVIPAEKNMVEVPYDYVSVLKIDKGNRNTTYQCKANNRNGNDVQGVEIIARRRFYFDVIDSPKDIRIEYAKEGKLVCKIDAKPPATINWYKDAKPLSSSSRIEISKDQTVVTLKDMQPGMEGKFMCEARNDKERKVFHSHVEIFGIEKPNIDKSFDEIRVTEKTNGELTCRILKGIPKPTVTWSFRGPGKTKNLKETGETLQLKNAQRDQSGLYICTATNVLGTDNHETEVIVEYPPHIKRDVKEMKIVDGDEAKLTCDVNGVPAPTVYWTFNSINVTSTMRTQITADYSLIIKTTVADTGHYTCHADNKIGKDKRDILLEIYQKPVIDKSIDEIRVTEKTNGELSCRILEGIPKPTVTWSFRGPGKTKNLKETGETIKLKNTQRDQSGLYICTATNVLGTDNHETEVIVEYPPHIKRDVKEMKIVDGDEAKLTCDVNGVPAPTVYWTFNSINVTSTMRTQITDDYSLIIKTTVADTGHYSCHADNQIGKDKRDIFLEIYQKPVIDKSIDEIHITEKTNGELSCRILKGIPKPTITWVFRGPSKRKYLKETGETLQMKNAQRDQSGLYICTATNILGTDKHGTEVVVEYPPHIKRDVKEMKIVDGDEAKLTCDVNGVPAPTVYWTFNSINVTSTMRTQITDDYSLIIKTIVADTGHYACHADNKIGKDKRDIFLEIYQKPVIDKSIDEIRVTEKTNGELSCRILKGIPKPTITWVFRGPSKRKYLKETGETIKLKNAQRGQSGLYICTATNVLGTDNHETEVIVEYPPHIKRDVKEMKIVDGDEAKLSCDVIGVPAPTVYWTFNSINVTSTMRTQITADYSLKIKTTLYDIGHYVCHAKNKLGKGKKKVFLQVYVPVTIENPKSNIIKTMVGSGTLLNCIANGYPKPDIKWTFHRTLGAPGTDVTSSKHPSLLLQKLQLKQQGFYMCLAENAISGSASITYEVKVYAPPVIHNVYPSKLFEAIDGDMLLRIQCKATGSPTPTITWQKHGLNLAIGSDWFGMEDDGTLLIRNIDRATAGTYMCLAENSFGTASDYYEVVVKNSLVVVPSKTIYVQEGESVNIKCEIPYKITDQLRWFKNGKLRRERDEIYLFSATRSDDGVYTCRVSDLLKTRSIATKLVVGFKPIFSSDAEEIIEFVHKSESPFLDCEAYGEPRPTSATWTHDGVTMNVTDMSYVLGMELGATGIYECEVSNKFGSIRRSFNVTSRDCLLDIKKSFIGKHPVMFSTSGGWSVFRITKHHMIIPHKGYFYMRCPSGFVNPGLSLYSNIIACCERDNIVKIGRKPYNFADLQCNKEVTPNIEHTENKCFGDNTEYVGVGFKSQGYFMEVYRVCFDKVNDVPLFTKHHLSPHHTDISSTSQWFSSSDISAEEFEELYNCRRQLYDISIALRRRLRSDSCCYGRRQLVNPRDLLPGIPATASFEYKNVVPHWNSCSSKNWDDLEELVRELVKRAGRDLIVFTGTSNVNHDKLSVDIKINNGRERQQTIPLYLWKVVQDPATDSAIAIIQVNIPEITREEVMKNHVLCSDICNNIDWLEGPEWNDVDRGYTYCCNMKNFEKAFGYTRPITSMRRVLFDASLTPDTFLPL</sequence>
<dbReference type="InterPro" id="IPR003599">
    <property type="entry name" value="Ig_sub"/>
</dbReference>
<dbReference type="PROSITE" id="PS50835">
    <property type="entry name" value="IG_LIKE"/>
    <property type="match status" value="14"/>
</dbReference>
<name>A0A9J7E3S8_SPOLT</name>
<feature type="domain" description="Ig-like" evidence="9">
    <location>
        <begin position="500"/>
        <end position="562"/>
    </location>
</feature>
<dbReference type="Proteomes" id="UP000301870">
    <property type="component" value="Chromosome 18"/>
</dbReference>
<evidence type="ECO:0000256" key="5">
    <source>
        <dbReference type="ARBA" id="ARBA00023180"/>
    </source>
</evidence>
<feature type="domain" description="Ig-like" evidence="9">
    <location>
        <begin position="751"/>
        <end position="836"/>
    </location>
</feature>
<dbReference type="CDD" id="cd00096">
    <property type="entry name" value="Ig"/>
    <property type="match status" value="1"/>
</dbReference>
<evidence type="ECO:0000313" key="10">
    <source>
        <dbReference type="Proteomes" id="UP000301870"/>
    </source>
</evidence>
<dbReference type="InterPro" id="IPR044925">
    <property type="entry name" value="His-Me_finger_sf"/>
</dbReference>
<feature type="domain" description="Ig-like" evidence="9">
    <location>
        <begin position="1105"/>
        <end position="1190"/>
    </location>
</feature>
<proteinExistence type="inferred from homology"/>
<evidence type="ECO:0000256" key="8">
    <source>
        <dbReference type="ARBA" id="ARBA00068688"/>
    </source>
</evidence>
<dbReference type="GO" id="GO:0032991">
    <property type="term" value="C:protein-containing complex"/>
    <property type="evidence" value="ECO:0007669"/>
    <property type="project" value="UniProtKB-ARBA"/>
</dbReference>
<dbReference type="GO" id="GO:0043025">
    <property type="term" value="C:neuronal cell body"/>
    <property type="evidence" value="ECO:0007669"/>
    <property type="project" value="TreeGrafter"/>
</dbReference>
<dbReference type="SUPFAM" id="SSF54060">
    <property type="entry name" value="His-Me finger endonucleases"/>
    <property type="match status" value="1"/>
</dbReference>
<dbReference type="GO" id="GO:0050808">
    <property type="term" value="P:synapse organization"/>
    <property type="evidence" value="ECO:0007669"/>
    <property type="project" value="TreeGrafter"/>
</dbReference>
<dbReference type="Pfam" id="PF13895">
    <property type="entry name" value="Ig_2"/>
    <property type="match status" value="1"/>
</dbReference>
<dbReference type="GO" id="GO:0046872">
    <property type="term" value="F:metal ion binding"/>
    <property type="evidence" value="ECO:0007669"/>
    <property type="project" value="InterPro"/>
</dbReference>
<evidence type="ECO:0000256" key="6">
    <source>
        <dbReference type="ARBA" id="ARBA00023319"/>
    </source>
</evidence>
<dbReference type="RefSeq" id="XP_022823576.1">
    <property type="nucleotide sequence ID" value="XM_022967808.1"/>
</dbReference>
<keyword evidence="10" id="KW-1185">Reference proteome</keyword>
<dbReference type="InterPro" id="IPR050958">
    <property type="entry name" value="Cell_Adh-Cytoskel_Orgn"/>
</dbReference>
<keyword evidence="5" id="KW-0325">Glycoprotein</keyword>
<organism evidence="10 11">
    <name type="scientific">Spodoptera litura</name>
    <name type="common">Asian cotton leafworm</name>
    <dbReference type="NCBI Taxonomy" id="69820"/>
    <lineage>
        <taxon>Eukaryota</taxon>
        <taxon>Metazoa</taxon>
        <taxon>Ecdysozoa</taxon>
        <taxon>Arthropoda</taxon>
        <taxon>Hexapoda</taxon>
        <taxon>Insecta</taxon>
        <taxon>Pterygota</taxon>
        <taxon>Neoptera</taxon>
        <taxon>Endopterygota</taxon>
        <taxon>Lepidoptera</taxon>
        <taxon>Glossata</taxon>
        <taxon>Ditrysia</taxon>
        <taxon>Noctuoidea</taxon>
        <taxon>Noctuidae</taxon>
        <taxon>Amphipyrinae</taxon>
        <taxon>Spodoptera</taxon>
    </lineage>
</organism>
<dbReference type="GO" id="GO:0003676">
    <property type="term" value="F:nucleic acid binding"/>
    <property type="evidence" value="ECO:0007669"/>
    <property type="project" value="InterPro"/>
</dbReference>
<dbReference type="InterPro" id="IPR013783">
    <property type="entry name" value="Ig-like_fold"/>
</dbReference>
<dbReference type="FunFam" id="2.60.40.10:FF:000032">
    <property type="entry name" value="palladin isoform X1"/>
    <property type="match status" value="4"/>
</dbReference>
<keyword evidence="6" id="KW-0393">Immunoglobulin domain</keyword>
<evidence type="ECO:0000256" key="3">
    <source>
        <dbReference type="ARBA" id="ARBA00022729"/>
    </source>
</evidence>
<comment type="subcellular location">
    <subcellularLocation>
        <location evidence="1">Secreted</location>
    </subcellularLocation>
</comment>
<dbReference type="Pfam" id="PF07679">
    <property type="entry name" value="I-set"/>
    <property type="match status" value="6"/>
</dbReference>
<dbReference type="InterPro" id="IPR036465">
    <property type="entry name" value="vWFA_dom_sf"/>
</dbReference>
<dbReference type="GO" id="GO:0005886">
    <property type="term" value="C:plasma membrane"/>
    <property type="evidence" value="ECO:0007669"/>
    <property type="project" value="TreeGrafter"/>
</dbReference>
<dbReference type="GO" id="GO:0005576">
    <property type="term" value="C:extracellular region"/>
    <property type="evidence" value="ECO:0007669"/>
    <property type="project" value="UniProtKB-SubCell"/>
</dbReference>
<feature type="domain" description="Ig-like" evidence="9">
    <location>
        <begin position="1287"/>
        <end position="1365"/>
    </location>
</feature>
<evidence type="ECO:0000256" key="4">
    <source>
        <dbReference type="ARBA" id="ARBA00023157"/>
    </source>
</evidence>
<dbReference type="Pfam" id="PF01223">
    <property type="entry name" value="Endonuclease_NS"/>
    <property type="match status" value="1"/>
</dbReference>
<keyword evidence="4" id="KW-1015">Disulfide bond</keyword>
<feature type="domain" description="Ig-like" evidence="9">
    <location>
        <begin position="1016"/>
        <end position="1100"/>
    </location>
</feature>
<protein>
    <recommendedName>
        <fullName evidence="8">Hemolin</fullName>
    </recommendedName>
</protein>
<dbReference type="GO" id="GO:0030424">
    <property type="term" value="C:axon"/>
    <property type="evidence" value="ECO:0007669"/>
    <property type="project" value="TreeGrafter"/>
</dbReference>